<gene>
    <name evidence="2" type="ORF">FSB_LOCUS24993</name>
</gene>
<organism evidence="2">
    <name type="scientific">Fagus sylvatica</name>
    <name type="common">Beechnut</name>
    <dbReference type="NCBI Taxonomy" id="28930"/>
    <lineage>
        <taxon>Eukaryota</taxon>
        <taxon>Viridiplantae</taxon>
        <taxon>Streptophyta</taxon>
        <taxon>Embryophyta</taxon>
        <taxon>Tracheophyta</taxon>
        <taxon>Spermatophyta</taxon>
        <taxon>Magnoliopsida</taxon>
        <taxon>eudicotyledons</taxon>
        <taxon>Gunneridae</taxon>
        <taxon>Pentapetalae</taxon>
        <taxon>rosids</taxon>
        <taxon>fabids</taxon>
        <taxon>Fagales</taxon>
        <taxon>Fagaceae</taxon>
        <taxon>Fagus</taxon>
    </lineage>
</organism>
<reference evidence="2" key="1">
    <citation type="submission" date="2018-02" db="EMBL/GenBank/DDBJ databases">
        <authorList>
            <person name="Cohen D.B."/>
            <person name="Kent A.D."/>
        </authorList>
    </citation>
    <scope>NUCLEOTIDE SEQUENCE</scope>
</reference>
<evidence type="ECO:0000256" key="1">
    <source>
        <dbReference type="SAM" id="Phobius"/>
    </source>
</evidence>
<evidence type="ECO:0000313" key="2">
    <source>
        <dbReference type="EMBL" id="SPC97111.1"/>
    </source>
</evidence>
<name>A0A2N9GCW3_FAGSY</name>
<dbReference type="AlphaFoldDB" id="A0A2N9GCW3"/>
<dbReference type="EMBL" id="OIVN01001735">
    <property type="protein sequence ID" value="SPC97111.1"/>
    <property type="molecule type" value="Genomic_DNA"/>
</dbReference>
<protein>
    <submittedName>
        <fullName evidence="2">Uncharacterized protein</fullName>
    </submittedName>
</protein>
<keyword evidence="1" id="KW-0812">Transmembrane</keyword>
<feature type="transmembrane region" description="Helical" evidence="1">
    <location>
        <begin position="12"/>
        <end position="37"/>
    </location>
</feature>
<accession>A0A2N9GCW3</accession>
<proteinExistence type="predicted"/>
<keyword evidence="1" id="KW-0472">Membrane</keyword>
<keyword evidence="1" id="KW-1133">Transmembrane helix</keyword>
<sequence length="75" mass="7822">MAPAPPFTLARLQVVVVMVVVMLFATGVGVGVLVLVVRDGCGYRCVGAGDGWFVAGIGDGGSRQVLVMVVRSRCW</sequence>